<dbReference type="AlphaFoldDB" id="A0A4Y2HZI0"/>
<evidence type="ECO:0000259" key="1">
    <source>
        <dbReference type="Pfam" id="PF20700"/>
    </source>
</evidence>
<feature type="domain" description="Mutator-like transposase" evidence="1">
    <location>
        <begin position="28"/>
        <end position="230"/>
    </location>
</feature>
<dbReference type="InterPro" id="IPR049012">
    <property type="entry name" value="Mutator_transp_dom"/>
</dbReference>
<proteinExistence type="predicted"/>
<organism evidence="2 3">
    <name type="scientific">Araneus ventricosus</name>
    <name type="common">Orbweaver spider</name>
    <name type="synonym">Epeira ventricosa</name>
    <dbReference type="NCBI Taxonomy" id="182803"/>
    <lineage>
        <taxon>Eukaryota</taxon>
        <taxon>Metazoa</taxon>
        <taxon>Ecdysozoa</taxon>
        <taxon>Arthropoda</taxon>
        <taxon>Chelicerata</taxon>
        <taxon>Arachnida</taxon>
        <taxon>Araneae</taxon>
        <taxon>Araneomorphae</taxon>
        <taxon>Entelegynae</taxon>
        <taxon>Araneoidea</taxon>
        <taxon>Araneidae</taxon>
        <taxon>Araneus</taxon>
    </lineage>
</organism>
<dbReference type="EMBL" id="BGPR01002284">
    <property type="protein sequence ID" value="GBM70964.1"/>
    <property type="molecule type" value="Genomic_DNA"/>
</dbReference>
<name>A0A4Y2HZI0_ARAVE</name>
<dbReference type="Pfam" id="PF20700">
    <property type="entry name" value="Mutator"/>
    <property type="match status" value="1"/>
</dbReference>
<comment type="caution">
    <text evidence="2">The sequence shown here is derived from an EMBL/GenBank/DDBJ whole genome shotgun (WGS) entry which is preliminary data.</text>
</comment>
<evidence type="ECO:0000313" key="3">
    <source>
        <dbReference type="Proteomes" id="UP000499080"/>
    </source>
</evidence>
<accession>A0A4Y2HZI0</accession>
<dbReference type="OrthoDB" id="421276at2759"/>
<reference evidence="2 3" key="1">
    <citation type="journal article" date="2019" name="Sci. Rep.">
        <title>Orb-weaving spider Araneus ventricosus genome elucidates the spidroin gene catalogue.</title>
        <authorList>
            <person name="Kono N."/>
            <person name="Nakamura H."/>
            <person name="Ohtoshi R."/>
            <person name="Moran D.A.P."/>
            <person name="Shinohara A."/>
            <person name="Yoshida Y."/>
            <person name="Fujiwara M."/>
            <person name="Mori M."/>
            <person name="Tomita M."/>
            <person name="Arakawa K."/>
        </authorList>
    </citation>
    <scope>NUCLEOTIDE SEQUENCE [LARGE SCALE GENOMIC DNA]</scope>
</reference>
<evidence type="ECO:0000313" key="2">
    <source>
        <dbReference type="EMBL" id="GBM70964.1"/>
    </source>
</evidence>
<gene>
    <name evidence="2" type="ORF">AVEN_112012_1</name>
</gene>
<keyword evidence="3" id="KW-1185">Reference proteome</keyword>
<protein>
    <recommendedName>
        <fullName evidence="1">Mutator-like transposase domain-containing protein</fullName>
    </recommendedName>
</protein>
<sequence>MLTCSEKKLQTSQEHSRDDTVDKKELTGFRIIDIEILISILSILLCPECKNNRLYLVEDSIFCLRSNFCLYCKNCPFSKGFASSKKQQRNSEINVIFVFALKIIGKGFTVAKKLCATLNLPAFLSKVSFRIQELKLLLASASVAENSMKHATGEIKNAYDPVPSVKCGVSVDGTWQRRGYSCLNGIVSAISILSGKVIDMEVMSQFCKKCDTKTSSSSFALKHQCANHKGS</sequence>
<dbReference type="Proteomes" id="UP000499080">
    <property type="component" value="Unassembled WGS sequence"/>
</dbReference>